<dbReference type="AlphaFoldDB" id="A0A7U3ZPW8"/>
<evidence type="ECO:0000313" key="2">
    <source>
        <dbReference type="EMBL" id="AEI51197.1"/>
    </source>
</evidence>
<evidence type="ECO:0000313" key="3">
    <source>
        <dbReference type="Proteomes" id="UP000000493"/>
    </source>
</evidence>
<feature type="signal peptide" evidence="1">
    <location>
        <begin position="1"/>
        <end position="19"/>
    </location>
</feature>
<gene>
    <name evidence="2" type="ordered locus">Runsl_4887</name>
</gene>
<organism evidence="2 3">
    <name type="scientific">Runella slithyformis (strain ATCC 29530 / DSM 19594 / LMG 11500 / NCIMB 11436 / LSU 4)</name>
    <dbReference type="NCBI Taxonomy" id="761193"/>
    <lineage>
        <taxon>Bacteria</taxon>
        <taxon>Pseudomonadati</taxon>
        <taxon>Bacteroidota</taxon>
        <taxon>Cytophagia</taxon>
        <taxon>Cytophagales</taxon>
        <taxon>Spirosomataceae</taxon>
        <taxon>Runella</taxon>
    </lineage>
</organism>
<feature type="chain" id="PRO_5031349240" description="Pentapeptide repeat-containing protein" evidence="1">
    <location>
        <begin position="20"/>
        <end position="258"/>
    </location>
</feature>
<proteinExistence type="predicted"/>
<dbReference type="RefSeq" id="WP_013930481.1">
    <property type="nucleotide sequence ID" value="NC_015703.1"/>
</dbReference>
<dbReference type="Proteomes" id="UP000000493">
    <property type="component" value="Chromosome"/>
</dbReference>
<evidence type="ECO:0008006" key="4">
    <source>
        <dbReference type="Google" id="ProtNLM"/>
    </source>
</evidence>
<sequence length="258" mass="29704">MKRLCSLFLAALMTTAVYAQKQVSAREVFQAIDKNQSVQYDGVVITGDLDFTELSNRKVKKEKGGWEEIKTTVEVPVVFRNCTFKGDVIAYKHLDDKGSKTKVFNIEINNGGVTYSADFQENAVFENCTFENGSEFKYSAFSKVVNFAGSKFAEQANFKYAKFRQDALWAGIRFEDYANFKYADFARRADFKDVRFHDNADFKYAEFDERVNFTGSRFQRHADFKYAEFHDGASFDRTDFDGGVDFKYSNGKRYVSSR</sequence>
<name>A0A7U3ZPW8_RUNSL</name>
<accession>A0A7U3ZPW8</accession>
<evidence type="ECO:0000256" key="1">
    <source>
        <dbReference type="SAM" id="SignalP"/>
    </source>
</evidence>
<dbReference type="InterPro" id="IPR001646">
    <property type="entry name" value="5peptide_repeat"/>
</dbReference>
<reference evidence="2 3" key="2">
    <citation type="journal article" date="2012" name="Stand. Genomic Sci.">
        <title>Complete genome sequence of the aquatic bacterium Runella slithyformis type strain (LSU 4(T)).</title>
        <authorList>
            <person name="Copeland A."/>
            <person name="Zhang X."/>
            <person name="Misra M."/>
            <person name="Lapidus A."/>
            <person name="Nolan M."/>
            <person name="Lucas S."/>
            <person name="Deshpande S."/>
            <person name="Cheng J.F."/>
            <person name="Tapia R."/>
            <person name="Goodwin L.A."/>
            <person name="Pitluck S."/>
            <person name="Liolios K."/>
            <person name="Pagani I."/>
            <person name="Ivanova N."/>
            <person name="Mikhailova N."/>
            <person name="Pati A."/>
            <person name="Chen A."/>
            <person name="Palaniappan K."/>
            <person name="Land M."/>
            <person name="Hauser L."/>
            <person name="Pan C."/>
            <person name="Jeffries C.D."/>
            <person name="Detter J.C."/>
            <person name="Brambilla E.M."/>
            <person name="Rohde M."/>
            <person name="Djao O.D."/>
            <person name="Goker M."/>
            <person name="Sikorski J."/>
            <person name="Tindall B.J."/>
            <person name="Woyke T."/>
            <person name="Bristow J."/>
            <person name="Eisen J.A."/>
            <person name="Markowitz V."/>
            <person name="Hugenholtz P."/>
            <person name="Kyrpides N.C."/>
            <person name="Klenk H.P."/>
            <person name="Mavromatis K."/>
        </authorList>
    </citation>
    <scope>NUCLEOTIDE SEQUENCE [LARGE SCALE GENOMIC DNA]</scope>
    <source>
        <strain evidence="3">ATCC 29530 / DSM 19594 / LMG 11500 / NCIMB 11436 / LSU 4</strain>
    </source>
</reference>
<dbReference type="Pfam" id="PF13576">
    <property type="entry name" value="Pentapeptide_3"/>
    <property type="match status" value="2"/>
</dbReference>
<dbReference type="Gene3D" id="2.160.20.80">
    <property type="entry name" value="E3 ubiquitin-protein ligase SopA"/>
    <property type="match status" value="1"/>
</dbReference>
<dbReference type="EMBL" id="CP002859">
    <property type="protein sequence ID" value="AEI51197.1"/>
    <property type="molecule type" value="Genomic_DNA"/>
</dbReference>
<keyword evidence="3" id="KW-1185">Reference proteome</keyword>
<keyword evidence="1" id="KW-0732">Signal</keyword>
<dbReference type="KEGG" id="rsi:Runsl_4887"/>
<reference evidence="3" key="1">
    <citation type="submission" date="2011-06" db="EMBL/GenBank/DDBJ databases">
        <title>The complete genome of chromosome of Runella slithyformis DSM 19594.</title>
        <authorList>
            <consortium name="US DOE Joint Genome Institute (JGI-PGF)"/>
            <person name="Lucas S."/>
            <person name="Han J."/>
            <person name="Lapidus A."/>
            <person name="Bruce D."/>
            <person name="Goodwin L."/>
            <person name="Pitluck S."/>
            <person name="Peters L."/>
            <person name="Kyrpides N."/>
            <person name="Mavromatis K."/>
            <person name="Ivanova N."/>
            <person name="Ovchinnikova G."/>
            <person name="Zhang X."/>
            <person name="Misra M."/>
            <person name="Detter J.C."/>
            <person name="Tapia R."/>
            <person name="Han C."/>
            <person name="Land M."/>
            <person name="Hauser L."/>
            <person name="Markowitz V."/>
            <person name="Cheng J.-F."/>
            <person name="Hugenholtz P."/>
            <person name="Woyke T."/>
            <person name="Wu D."/>
            <person name="Tindall B."/>
            <person name="Faehrich R."/>
            <person name="Brambilla E."/>
            <person name="Klenk H.-P."/>
            <person name="Eisen J.A."/>
        </authorList>
    </citation>
    <scope>NUCLEOTIDE SEQUENCE [LARGE SCALE GENOMIC DNA]</scope>
    <source>
        <strain evidence="3">ATCC 29530 / DSM 19594 / LMG 11500 / NCIMB 11436 / LSU 4</strain>
    </source>
</reference>
<protein>
    <recommendedName>
        <fullName evidence="4">Pentapeptide repeat-containing protein</fullName>
    </recommendedName>
</protein>